<reference evidence="1" key="2">
    <citation type="submission" date="2023-04" db="EMBL/GenBank/DDBJ databases">
        <authorList>
            <person name="Bruccoleri R.E."/>
            <person name="Oakeley E.J."/>
            <person name="Faust A.-M."/>
            <person name="Dessus-Babus S."/>
            <person name="Altorfer M."/>
            <person name="Burckhardt D."/>
            <person name="Oertli M."/>
            <person name="Naumann U."/>
            <person name="Petersen F."/>
            <person name="Wong J."/>
        </authorList>
    </citation>
    <scope>NUCLEOTIDE SEQUENCE</scope>
    <source>
        <strain evidence="1">GSM-AAB239-AS_SAM_17_03QT</strain>
        <tissue evidence="1">Leaf</tissue>
    </source>
</reference>
<reference evidence="1" key="1">
    <citation type="journal article" date="2023" name="GigaByte">
        <title>Genome assembly of the bearded iris, Iris pallida Lam.</title>
        <authorList>
            <person name="Bruccoleri R.E."/>
            <person name="Oakeley E.J."/>
            <person name="Faust A.M.E."/>
            <person name="Altorfer M."/>
            <person name="Dessus-Babus S."/>
            <person name="Burckhardt D."/>
            <person name="Oertli M."/>
            <person name="Naumann U."/>
            <person name="Petersen F."/>
            <person name="Wong J."/>
        </authorList>
    </citation>
    <scope>NUCLEOTIDE SEQUENCE</scope>
    <source>
        <strain evidence="1">GSM-AAB239-AS_SAM_17_03QT</strain>
    </source>
</reference>
<proteinExistence type="predicted"/>
<protein>
    <submittedName>
        <fullName evidence="1">Uncharacterized protein</fullName>
    </submittedName>
</protein>
<dbReference type="InterPro" id="IPR036397">
    <property type="entry name" value="RNaseH_sf"/>
</dbReference>
<evidence type="ECO:0000313" key="2">
    <source>
        <dbReference type="Proteomes" id="UP001140949"/>
    </source>
</evidence>
<organism evidence="1 2">
    <name type="scientific">Iris pallida</name>
    <name type="common">Sweet iris</name>
    <dbReference type="NCBI Taxonomy" id="29817"/>
    <lineage>
        <taxon>Eukaryota</taxon>
        <taxon>Viridiplantae</taxon>
        <taxon>Streptophyta</taxon>
        <taxon>Embryophyta</taxon>
        <taxon>Tracheophyta</taxon>
        <taxon>Spermatophyta</taxon>
        <taxon>Magnoliopsida</taxon>
        <taxon>Liliopsida</taxon>
        <taxon>Asparagales</taxon>
        <taxon>Iridaceae</taxon>
        <taxon>Iridoideae</taxon>
        <taxon>Irideae</taxon>
        <taxon>Iris</taxon>
    </lineage>
</organism>
<dbReference type="Gene3D" id="3.30.420.10">
    <property type="entry name" value="Ribonuclease H-like superfamily/Ribonuclease H"/>
    <property type="match status" value="1"/>
</dbReference>
<dbReference type="AlphaFoldDB" id="A0AAX6IFK9"/>
<evidence type="ECO:0000313" key="1">
    <source>
        <dbReference type="EMBL" id="KAJ6852046.1"/>
    </source>
</evidence>
<comment type="caution">
    <text evidence="1">The sequence shown here is derived from an EMBL/GenBank/DDBJ whole genome shotgun (WGS) entry which is preliminary data.</text>
</comment>
<sequence>MKTSLIPTIVLRRFIISNSARLVQVINLQATGKNGDEAILALVAQVKEREMSESFNIYTNGFYSREDRSSRQGAVLRDCHNMPIAAWSSIDSDVERISTLHNELKGLSLGLKMAIQYQVTNFYIHTPCPVILYILGERICYCGEENSHTCRKCFLPKVWGKEETFQLLLEIFPLIEQFNFSCHNLRYIDDEDNKVAHCMAELGEDRKWTCRKSRSTRVYRRFSTQMCLSALMTAVLSCARMQNWWVLDRRW</sequence>
<gene>
    <name evidence="1" type="ORF">M6B38_256900</name>
</gene>
<name>A0AAX6IFK9_IRIPA</name>
<dbReference type="EMBL" id="JANAVB010001996">
    <property type="protein sequence ID" value="KAJ6852046.1"/>
    <property type="molecule type" value="Genomic_DNA"/>
</dbReference>
<keyword evidence="2" id="KW-1185">Reference proteome</keyword>
<dbReference type="GO" id="GO:0003676">
    <property type="term" value="F:nucleic acid binding"/>
    <property type="evidence" value="ECO:0007669"/>
    <property type="project" value="InterPro"/>
</dbReference>
<accession>A0AAX6IFK9</accession>
<dbReference type="Proteomes" id="UP001140949">
    <property type="component" value="Unassembled WGS sequence"/>
</dbReference>